<dbReference type="GO" id="GO:0016787">
    <property type="term" value="F:hydrolase activity"/>
    <property type="evidence" value="ECO:0007669"/>
    <property type="project" value="InterPro"/>
</dbReference>
<name>A0A0C3BGF1_PILCF</name>
<evidence type="ECO:0000259" key="1">
    <source>
        <dbReference type="Pfam" id="PF07859"/>
    </source>
</evidence>
<protein>
    <recommendedName>
        <fullName evidence="1">Alpha/beta hydrolase fold-3 domain-containing protein</fullName>
    </recommendedName>
</protein>
<gene>
    <name evidence="2" type="ORF">PILCRDRAFT_5681</name>
</gene>
<evidence type="ECO:0000313" key="2">
    <source>
        <dbReference type="EMBL" id="KIM85368.1"/>
    </source>
</evidence>
<dbReference type="Proteomes" id="UP000054166">
    <property type="component" value="Unassembled WGS sequence"/>
</dbReference>
<reference evidence="2 3" key="1">
    <citation type="submission" date="2014-04" db="EMBL/GenBank/DDBJ databases">
        <authorList>
            <consortium name="DOE Joint Genome Institute"/>
            <person name="Kuo A."/>
            <person name="Tarkka M."/>
            <person name="Buscot F."/>
            <person name="Kohler A."/>
            <person name="Nagy L.G."/>
            <person name="Floudas D."/>
            <person name="Copeland A."/>
            <person name="Barry K.W."/>
            <person name="Cichocki N."/>
            <person name="Veneault-Fourrey C."/>
            <person name="LaButti K."/>
            <person name="Lindquist E.A."/>
            <person name="Lipzen A."/>
            <person name="Lundell T."/>
            <person name="Morin E."/>
            <person name="Murat C."/>
            <person name="Sun H."/>
            <person name="Tunlid A."/>
            <person name="Henrissat B."/>
            <person name="Grigoriev I.V."/>
            <person name="Hibbett D.S."/>
            <person name="Martin F."/>
            <person name="Nordberg H.P."/>
            <person name="Cantor M.N."/>
            <person name="Hua S.X."/>
        </authorList>
    </citation>
    <scope>NUCLEOTIDE SEQUENCE [LARGE SCALE GENOMIC DNA]</scope>
    <source>
        <strain evidence="2 3">F 1598</strain>
    </source>
</reference>
<dbReference type="STRING" id="765440.A0A0C3BGF1"/>
<feature type="domain" description="Alpha/beta hydrolase fold-3" evidence="1">
    <location>
        <begin position="140"/>
        <end position="223"/>
    </location>
</feature>
<dbReference type="Pfam" id="PF07859">
    <property type="entry name" value="Abhydrolase_3"/>
    <property type="match status" value="1"/>
</dbReference>
<organism evidence="2 3">
    <name type="scientific">Piloderma croceum (strain F 1598)</name>
    <dbReference type="NCBI Taxonomy" id="765440"/>
    <lineage>
        <taxon>Eukaryota</taxon>
        <taxon>Fungi</taxon>
        <taxon>Dikarya</taxon>
        <taxon>Basidiomycota</taxon>
        <taxon>Agaricomycotina</taxon>
        <taxon>Agaricomycetes</taxon>
        <taxon>Agaricomycetidae</taxon>
        <taxon>Atheliales</taxon>
        <taxon>Atheliaceae</taxon>
        <taxon>Piloderma</taxon>
    </lineage>
</organism>
<sequence>MIVKQEKVHSSSDSGTVWRCRPFLVNVAPSLRDYSPFHHSFTGQTYIWVALYSIFASASQLVSYAHSQIWHETGFSVTVTSRGCPIQKHHWDKGRNIKVHLYQPAGYDSAHEPVCPQLWIYCTFPRRKLRILFAYRSPRHVILDADYREAPEHTFLAAIQNAKDMTRYLAANSGQYDSSDIFLHGFSAGDNIALLTASTLGSECIKGVVDFYPYVDLTKPHTAQRRSA</sequence>
<dbReference type="SUPFAM" id="SSF53474">
    <property type="entry name" value="alpha/beta-Hydrolases"/>
    <property type="match status" value="1"/>
</dbReference>
<dbReference type="HOGENOM" id="CLU_1215175_0_0_1"/>
<dbReference type="AlphaFoldDB" id="A0A0C3BGF1"/>
<dbReference type="Gene3D" id="3.40.50.1820">
    <property type="entry name" value="alpha/beta hydrolase"/>
    <property type="match status" value="1"/>
</dbReference>
<dbReference type="EMBL" id="KN832985">
    <property type="protein sequence ID" value="KIM85368.1"/>
    <property type="molecule type" value="Genomic_DNA"/>
</dbReference>
<dbReference type="InParanoid" id="A0A0C3BGF1"/>
<dbReference type="InterPro" id="IPR029058">
    <property type="entry name" value="AB_hydrolase_fold"/>
</dbReference>
<proteinExistence type="predicted"/>
<keyword evidence="3" id="KW-1185">Reference proteome</keyword>
<reference evidence="3" key="2">
    <citation type="submission" date="2015-01" db="EMBL/GenBank/DDBJ databases">
        <title>Evolutionary Origins and Diversification of the Mycorrhizal Mutualists.</title>
        <authorList>
            <consortium name="DOE Joint Genome Institute"/>
            <consortium name="Mycorrhizal Genomics Consortium"/>
            <person name="Kohler A."/>
            <person name="Kuo A."/>
            <person name="Nagy L.G."/>
            <person name="Floudas D."/>
            <person name="Copeland A."/>
            <person name="Barry K.W."/>
            <person name="Cichocki N."/>
            <person name="Veneault-Fourrey C."/>
            <person name="LaButti K."/>
            <person name="Lindquist E.A."/>
            <person name="Lipzen A."/>
            <person name="Lundell T."/>
            <person name="Morin E."/>
            <person name="Murat C."/>
            <person name="Riley R."/>
            <person name="Ohm R."/>
            <person name="Sun H."/>
            <person name="Tunlid A."/>
            <person name="Henrissat B."/>
            <person name="Grigoriev I.V."/>
            <person name="Hibbett D.S."/>
            <person name="Martin F."/>
        </authorList>
    </citation>
    <scope>NUCLEOTIDE SEQUENCE [LARGE SCALE GENOMIC DNA]</scope>
    <source>
        <strain evidence="3">F 1598</strain>
    </source>
</reference>
<accession>A0A0C3BGF1</accession>
<evidence type="ECO:0000313" key="3">
    <source>
        <dbReference type="Proteomes" id="UP000054166"/>
    </source>
</evidence>
<dbReference type="InterPro" id="IPR013094">
    <property type="entry name" value="AB_hydrolase_3"/>
</dbReference>
<dbReference type="OrthoDB" id="408631at2759"/>